<sequence length="189" mass="22061">MDPQEYEIEEDIEVEEGGEEHLENDSFNGMSEDEFEISASGTCMEDDLFDLTIGKLEDIVVSDEFTSIQQGFMKKYSSEFTDEEENKLIYMDIFQEYLRTIEKYIETHLDVDMNHFGRMLRNRQEEIDGPLFEMLLSFTDFTVFKELMLSNKDSGSLQVSGQRYAIHSDEMTEGEIRMDLDGLCISKIR</sequence>
<dbReference type="GO" id="GO:0005813">
    <property type="term" value="C:centrosome"/>
    <property type="evidence" value="ECO:0007669"/>
    <property type="project" value="UniProtKB-SubCell"/>
</dbReference>
<evidence type="ECO:0000256" key="4">
    <source>
        <dbReference type="ARBA" id="ARBA00004569"/>
    </source>
</evidence>
<dbReference type="PANTHER" id="PTHR15487:SF4">
    <property type="entry name" value="ADP-RIBOSYLATION FACTOR-LIKE PROTEIN 2-BINDING PROTEIN"/>
    <property type="match status" value="1"/>
</dbReference>
<dbReference type="Proteomes" id="UP001162131">
    <property type="component" value="Unassembled WGS sequence"/>
</dbReference>
<keyword evidence="11" id="KW-0539">Nucleus</keyword>
<evidence type="ECO:0000256" key="6">
    <source>
        <dbReference type="ARBA" id="ARBA00014849"/>
    </source>
</evidence>
<keyword evidence="10" id="KW-0206">Cytoskeleton</keyword>
<evidence type="ECO:0000256" key="12">
    <source>
        <dbReference type="ARBA" id="ARBA00023273"/>
    </source>
</evidence>
<dbReference type="AlphaFoldDB" id="A0AAU9K5Y6"/>
<evidence type="ECO:0000256" key="8">
    <source>
        <dbReference type="ARBA" id="ARBA00023069"/>
    </source>
</evidence>
<dbReference type="GO" id="GO:0051457">
    <property type="term" value="P:maintenance of protein location in nucleus"/>
    <property type="evidence" value="ECO:0007669"/>
    <property type="project" value="TreeGrafter"/>
</dbReference>
<evidence type="ECO:0000256" key="7">
    <source>
        <dbReference type="ARBA" id="ARBA00022490"/>
    </source>
</evidence>
<dbReference type="GO" id="GO:0005758">
    <property type="term" value="C:mitochondrial intermembrane space"/>
    <property type="evidence" value="ECO:0007669"/>
    <property type="project" value="UniProtKB-SubCell"/>
</dbReference>
<feature type="region of interest" description="Disordered" evidence="13">
    <location>
        <begin position="1"/>
        <end position="26"/>
    </location>
</feature>
<name>A0AAU9K5Y6_9CILI</name>
<evidence type="ECO:0000256" key="1">
    <source>
        <dbReference type="ARBA" id="ARBA00004120"/>
    </source>
</evidence>
<dbReference type="PANTHER" id="PTHR15487">
    <property type="entry name" value="ADP-RIBOSYLATION FACTOR-LIKE PROTEIN 2-BINDING PROTEIN"/>
    <property type="match status" value="1"/>
</dbReference>
<protein>
    <recommendedName>
        <fullName evidence="6">ADP-ribosylation factor-like protein 2-binding protein</fullName>
    </recommendedName>
</protein>
<organism evidence="15 16">
    <name type="scientific">Blepharisma stoltei</name>
    <dbReference type="NCBI Taxonomy" id="1481888"/>
    <lineage>
        <taxon>Eukaryota</taxon>
        <taxon>Sar</taxon>
        <taxon>Alveolata</taxon>
        <taxon>Ciliophora</taxon>
        <taxon>Postciliodesmatophora</taxon>
        <taxon>Heterotrichea</taxon>
        <taxon>Heterotrichida</taxon>
        <taxon>Blepharismidae</taxon>
        <taxon>Blepharisma</taxon>
    </lineage>
</organism>
<accession>A0AAU9K5Y6</accession>
<dbReference type="GO" id="GO:0005634">
    <property type="term" value="C:nucleus"/>
    <property type="evidence" value="ECO:0007669"/>
    <property type="project" value="UniProtKB-SubCell"/>
</dbReference>
<evidence type="ECO:0000256" key="13">
    <source>
        <dbReference type="SAM" id="MobiDB-lite"/>
    </source>
</evidence>
<dbReference type="InterPro" id="IPR023379">
    <property type="entry name" value="BART_dom"/>
</dbReference>
<proteinExistence type="inferred from homology"/>
<keyword evidence="16" id="KW-1185">Reference proteome</keyword>
<evidence type="ECO:0000256" key="9">
    <source>
        <dbReference type="ARBA" id="ARBA00023128"/>
    </source>
</evidence>
<evidence type="ECO:0000313" key="16">
    <source>
        <dbReference type="Proteomes" id="UP001162131"/>
    </source>
</evidence>
<evidence type="ECO:0000256" key="11">
    <source>
        <dbReference type="ARBA" id="ARBA00023242"/>
    </source>
</evidence>
<keyword evidence="12" id="KW-0966">Cell projection</keyword>
<evidence type="ECO:0000259" key="14">
    <source>
        <dbReference type="Pfam" id="PF11527"/>
    </source>
</evidence>
<feature type="domain" description="BART" evidence="14">
    <location>
        <begin position="49"/>
        <end position="152"/>
    </location>
</feature>
<dbReference type="EMBL" id="CAJZBQ010000056">
    <property type="protein sequence ID" value="CAG9333118.1"/>
    <property type="molecule type" value="Genomic_DNA"/>
</dbReference>
<evidence type="ECO:0000256" key="3">
    <source>
        <dbReference type="ARBA" id="ARBA00004300"/>
    </source>
</evidence>
<keyword evidence="7" id="KW-0963">Cytoplasm</keyword>
<evidence type="ECO:0000256" key="2">
    <source>
        <dbReference type="ARBA" id="ARBA00004123"/>
    </source>
</evidence>
<keyword evidence="8" id="KW-0969">Cilium</keyword>
<evidence type="ECO:0000313" key="15">
    <source>
        <dbReference type="EMBL" id="CAG9333118.1"/>
    </source>
</evidence>
<comment type="similarity">
    <text evidence="5">Belongs to the ARL2BP family.</text>
</comment>
<reference evidence="15" key="1">
    <citation type="submission" date="2021-09" db="EMBL/GenBank/DDBJ databases">
        <authorList>
            <consortium name="AG Swart"/>
            <person name="Singh M."/>
            <person name="Singh A."/>
            <person name="Seah K."/>
            <person name="Emmerich C."/>
        </authorList>
    </citation>
    <scope>NUCLEOTIDE SEQUENCE</scope>
    <source>
        <strain evidence="15">ATCC30299</strain>
    </source>
</reference>
<dbReference type="InterPro" id="IPR042541">
    <property type="entry name" value="BART_sf"/>
</dbReference>
<dbReference type="Pfam" id="PF11527">
    <property type="entry name" value="ARL2_Bind_BART"/>
    <property type="match status" value="1"/>
</dbReference>
<evidence type="ECO:0000256" key="5">
    <source>
        <dbReference type="ARBA" id="ARBA00009880"/>
    </source>
</evidence>
<comment type="subcellular location">
    <subcellularLocation>
        <location evidence="1">Cytoplasm</location>
        <location evidence="1">Cytoskeleton</location>
        <location evidence="1">Cilium basal body</location>
    </subcellularLocation>
    <subcellularLocation>
        <location evidence="3">Cytoplasm</location>
        <location evidence="3">Cytoskeleton</location>
        <location evidence="3">Microtubule organizing center</location>
        <location evidence="3">Centrosome</location>
    </subcellularLocation>
    <subcellularLocation>
        <location evidence="4">Mitochondrion intermembrane space</location>
    </subcellularLocation>
    <subcellularLocation>
        <location evidence="2">Nucleus</location>
    </subcellularLocation>
</comment>
<dbReference type="Gene3D" id="1.20.1520.10">
    <property type="entry name" value="ADP-ribosylation factor-like 2-binding protein, domain"/>
    <property type="match status" value="1"/>
</dbReference>
<comment type="caution">
    <text evidence="15">The sequence shown here is derived from an EMBL/GenBank/DDBJ whole genome shotgun (WGS) entry which is preliminary data.</text>
</comment>
<gene>
    <name evidence="15" type="ORF">BSTOLATCC_MIC57938</name>
</gene>
<feature type="compositionally biased region" description="Acidic residues" evidence="13">
    <location>
        <begin position="1"/>
        <end position="18"/>
    </location>
</feature>
<evidence type="ECO:0000256" key="10">
    <source>
        <dbReference type="ARBA" id="ARBA00023212"/>
    </source>
</evidence>
<keyword evidence="9" id="KW-0496">Mitochondrion</keyword>
<dbReference type="InterPro" id="IPR038849">
    <property type="entry name" value="ARL2BP"/>
</dbReference>